<feature type="signal peptide" evidence="1">
    <location>
        <begin position="1"/>
        <end position="22"/>
    </location>
</feature>
<dbReference type="PANTHER" id="PTHR14969:SF13">
    <property type="entry name" value="AT30094P"/>
    <property type="match status" value="1"/>
</dbReference>
<feature type="domain" description="Phosphatidic acid phosphatase type 2/haloperoxidase" evidence="2">
    <location>
        <begin position="136"/>
        <end position="236"/>
    </location>
</feature>
<dbReference type="SMART" id="SM00014">
    <property type="entry name" value="acidPPc"/>
    <property type="match status" value="1"/>
</dbReference>
<dbReference type="Gene3D" id="1.20.144.10">
    <property type="entry name" value="Phosphatidic acid phosphatase type 2/haloperoxidase"/>
    <property type="match status" value="1"/>
</dbReference>
<dbReference type="RefSeq" id="WP_095910012.1">
    <property type="nucleotide sequence ID" value="NZ_CP022386.1"/>
</dbReference>
<keyword evidence="1" id="KW-0732">Signal</keyword>
<dbReference type="EMBL" id="CP022386">
    <property type="protein sequence ID" value="ATA86664.1"/>
    <property type="molecule type" value="Genomic_DNA"/>
</dbReference>
<feature type="chain" id="PRO_5011992881" evidence="1">
    <location>
        <begin position="23"/>
        <end position="287"/>
    </location>
</feature>
<accession>A0A250FNL2</accession>
<proteinExistence type="predicted"/>
<evidence type="ECO:0000256" key="1">
    <source>
        <dbReference type="SAM" id="SignalP"/>
    </source>
</evidence>
<evidence type="ECO:0000313" key="4">
    <source>
        <dbReference type="Proteomes" id="UP000217250"/>
    </source>
</evidence>
<evidence type="ECO:0000259" key="2">
    <source>
        <dbReference type="SMART" id="SM00014"/>
    </source>
</evidence>
<reference evidence="4" key="1">
    <citation type="submission" date="2017-06" db="EMBL/GenBank/DDBJ databases">
        <title>Capnocytophaga spp. assemblies.</title>
        <authorList>
            <person name="Gulvik C.A."/>
        </authorList>
    </citation>
    <scope>NUCLEOTIDE SEQUENCE [LARGE SCALE GENOMIC DNA]</scope>
    <source>
        <strain evidence="4">H1496</strain>
    </source>
</reference>
<gene>
    <name evidence="3" type="ORF">CGC50_05475</name>
</gene>
<dbReference type="AlphaFoldDB" id="A0A250FNL2"/>
<dbReference type="CDD" id="cd03394">
    <property type="entry name" value="PAP2_like_5"/>
    <property type="match status" value="1"/>
</dbReference>
<protein>
    <submittedName>
        <fullName evidence="3">Phosphatidic acid phosphatase</fullName>
    </submittedName>
</protein>
<sequence>MKRFLFLAVCIFSLLAPSLARACSALLLTDSSPLQESVYPLDSLQRDTIAAIAPTEPVVAKPYVNPWSLAIPAVLIARGAFSIDSHFDHKLQRYVVENVKGKVRADDYVQYLPIASVFAFPNLGLPPAHTLKERLVIGATAYALTAIFVNATKYTVRHHRPDTSTHNSFPSGHTATVFTGVEILYQEYKHYDPWIGIGGYAVAAGVGLLRIHNNRHWASDVVAGAGIGILSAKLSYLLFPYTSRILGKRKQPLPIEKAIPETSSSLSVLPIWEPTHNTFGAALTLQF</sequence>
<dbReference type="InterPro" id="IPR036938">
    <property type="entry name" value="PAP2/HPO_sf"/>
</dbReference>
<organism evidence="3 4">
    <name type="scientific">Capnocytophaga gingivalis</name>
    <dbReference type="NCBI Taxonomy" id="1017"/>
    <lineage>
        <taxon>Bacteria</taxon>
        <taxon>Pseudomonadati</taxon>
        <taxon>Bacteroidota</taxon>
        <taxon>Flavobacteriia</taxon>
        <taxon>Flavobacteriales</taxon>
        <taxon>Flavobacteriaceae</taxon>
        <taxon>Capnocytophaga</taxon>
    </lineage>
</organism>
<name>A0A250FNL2_9FLAO</name>
<dbReference type="Pfam" id="PF01569">
    <property type="entry name" value="PAP2"/>
    <property type="match status" value="1"/>
</dbReference>
<dbReference type="OrthoDB" id="9773582at2"/>
<dbReference type="GeneID" id="84808015"/>
<dbReference type="Proteomes" id="UP000217250">
    <property type="component" value="Chromosome"/>
</dbReference>
<dbReference type="SUPFAM" id="SSF48317">
    <property type="entry name" value="Acid phosphatase/Vanadium-dependent haloperoxidase"/>
    <property type="match status" value="1"/>
</dbReference>
<dbReference type="PANTHER" id="PTHR14969">
    <property type="entry name" value="SPHINGOSINE-1-PHOSPHATE PHOSPHOHYDROLASE"/>
    <property type="match status" value="1"/>
</dbReference>
<dbReference type="KEGG" id="cgh:CGC50_05475"/>
<evidence type="ECO:0000313" key="3">
    <source>
        <dbReference type="EMBL" id="ATA86664.1"/>
    </source>
</evidence>
<dbReference type="InterPro" id="IPR000326">
    <property type="entry name" value="PAP2/HPO"/>
</dbReference>